<feature type="compositionally biased region" description="Gly residues" evidence="3">
    <location>
        <begin position="70"/>
        <end position="80"/>
    </location>
</feature>
<evidence type="ECO:0000259" key="4">
    <source>
        <dbReference type="PROSITE" id="PS50102"/>
    </source>
</evidence>
<dbReference type="InterPro" id="IPR025715">
    <property type="entry name" value="FoP_C"/>
</dbReference>
<accession>A0A0F7SRT3</accession>
<keyword evidence="1 2" id="KW-0694">RNA-binding</keyword>
<feature type="domain" description="RRM" evidence="4">
    <location>
        <begin position="90"/>
        <end position="168"/>
    </location>
</feature>
<dbReference type="GO" id="GO:0005634">
    <property type="term" value="C:nucleus"/>
    <property type="evidence" value="ECO:0007669"/>
    <property type="project" value="TreeGrafter"/>
</dbReference>
<dbReference type="Pfam" id="PF13865">
    <property type="entry name" value="FoP_duplication"/>
    <property type="match status" value="1"/>
</dbReference>
<feature type="compositionally biased region" description="Low complexity" evidence="3">
    <location>
        <begin position="278"/>
        <end position="296"/>
    </location>
</feature>
<organism evidence="5">
    <name type="scientific">Phaffia rhodozyma</name>
    <name type="common">Yeast</name>
    <name type="synonym">Xanthophyllomyces dendrorhous</name>
    <dbReference type="NCBI Taxonomy" id="264483"/>
    <lineage>
        <taxon>Eukaryota</taxon>
        <taxon>Fungi</taxon>
        <taxon>Dikarya</taxon>
        <taxon>Basidiomycota</taxon>
        <taxon>Agaricomycotina</taxon>
        <taxon>Tremellomycetes</taxon>
        <taxon>Cystofilobasidiales</taxon>
        <taxon>Mrakiaceae</taxon>
        <taxon>Phaffia</taxon>
    </lineage>
</organism>
<dbReference type="InterPro" id="IPR035979">
    <property type="entry name" value="RBD_domain_sf"/>
</dbReference>
<evidence type="ECO:0000313" key="5">
    <source>
        <dbReference type="EMBL" id="CED83200.1"/>
    </source>
</evidence>
<dbReference type="PANTHER" id="PTHR19965:SF82">
    <property type="entry name" value="THO COMPLEX SUBUNIT 4"/>
    <property type="match status" value="1"/>
</dbReference>
<dbReference type="InterPro" id="IPR051229">
    <property type="entry name" value="ALYREF_mRNA_export"/>
</dbReference>
<name>A0A0F7SRT3_PHARH</name>
<dbReference type="InterPro" id="IPR000504">
    <property type="entry name" value="RRM_dom"/>
</dbReference>
<protein>
    <submittedName>
        <fullName evidence="5">RRM motif-containing protein</fullName>
    </submittedName>
</protein>
<feature type="region of interest" description="Disordered" evidence="3">
    <location>
        <begin position="174"/>
        <end position="296"/>
    </location>
</feature>
<reference evidence="5" key="1">
    <citation type="submission" date="2014-08" db="EMBL/GenBank/DDBJ databases">
        <authorList>
            <person name="Sharma Rahul"/>
            <person name="Thines Marco"/>
        </authorList>
    </citation>
    <scope>NUCLEOTIDE SEQUENCE</scope>
</reference>
<feature type="region of interest" description="Disordered" evidence="3">
    <location>
        <begin position="1"/>
        <end position="89"/>
    </location>
</feature>
<dbReference type="PROSITE" id="PS50102">
    <property type="entry name" value="RRM"/>
    <property type="match status" value="1"/>
</dbReference>
<dbReference type="SUPFAM" id="SSF54928">
    <property type="entry name" value="RNA-binding domain, RBD"/>
    <property type="match status" value="1"/>
</dbReference>
<dbReference type="GO" id="GO:0003729">
    <property type="term" value="F:mRNA binding"/>
    <property type="evidence" value="ECO:0007669"/>
    <property type="project" value="TreeGrafter"/>
</dbReference>
<dbReference type="AlphaFoldDB" id="A0A0F7SRT3"/>
<evidence type="ECO:0000256" key="1">
    <source>
        <dbReference type="ARBA" id="ARBA00022884"/>
    </source>
</evidence>
<feature type="compositionally biased region" description="Gly residues" evidence="3">
    <location>
        <begin position="241"/>
        <end position="253"/>
    </location>
</feature>
<dbReference type="InterPro" id="IPR012677">
    <property type="entry name" value="Nucleotide-bd_a/b_plait_sf"/>
</dbReference>
<sequence length="296" mass="30161">MDIDMSLDDLASKNKKTSNTSARGGPARRDRTVSGRGGAGRGADRAAGSAPYTRPPPASTDAPWRHDMFGGKGGRQGGQIGSDSQTNPSAKLKIEGLHYEIQNFQLEKIFAQAGKIAEGPSIVYDRSGRSTGVAYVTYAAISDAKLAFEKLDGQKANGEPIKITYAPVRLPRPGTVRATGPAEGKPLFGRLGGLVGGTDAPAATRGRESRGPRTANPKGTDGPSAPRVGGAGRGGREARGGRGGGGGGGGGRGKGSKRGPVNQDALDKELEAFMKSDAPATASAPAPAAEANAMEE</sequence>
<evidence type="ECO:0000256" key="2">
    <source>
        <dbReference type="PROSITE-ProRule" id="PRU00176"/>
    </source>
</evidence>
<feature type="compositionally biased region" description="Basic and acidic residues" evidence="3">
    <location>
        <begin position="265"/>
        <end position="274"/>
    </location>
</feature>
<dbReference type="Pfam" id="PF00076">
    <property type="entry name" value="RRM_1"/>
    <property type="match status" value="1"/>
</dbReference>
<dbReference type="EMBL" id="LN483142">
    <property type="protein sequence ID" value="CED83200.1"/>
    <property type="molecule type" value="Genomic_DNA"/>
</dbReference>
<dbReference type="PANTHER" id="PTHR19965">
    <property type="entry name" value="RNA AND EXPORT FACTOR BINDING PROTEIN"/>
    <property type="match status" value="1"/>
</dbReference>
<dbReference type="SMART" id="SM00360">
    <property type="entry name" value="RRM"/>
    <property type="match status" value="1"/>
</dbReference>
<evidence type="ECO:0000256" key="3">
    <source>
        <dbReference type="SAM" id="MobiDB-lite"/>
    </source>
</evidence>
<proteinExistence type="predicted"/>
<dbReference type="SMART" id="SM01218">
    <property type="entry name" value="FoP_duplication"/>
    <property type="match status" value="1"/>
</dbReference>
<dbReference type="Gene3D" id="3.30.70.330">
    <property type="match status" value="1"/>
</dbReference>